<dbReference type="PROSITE" id="PS50007">
    <property type="entry name" value="PIPLC_X_DOMAIN"/>
    <property type="match status" value="1"/>
</dbReference>
<keyword evidence="1" id="KW-0472">Membrane</keyword>
<sequence>MGATDEAERLLSPSADAFASISPAAATASCSPPRSSKPKRLTTLIAVTMISTLVIALWLLVFLAQTHGSASYHGYRSVFSFDSAADIPAYSAWQAQLDDTTPLAALSLPGTHDTMTYAMDTDQLQCQNEALATQLRAGLRYFDIRLRIRLDGANGPELCVYHANGFTGFCFDQVLREMAAFLVDEPSEALVVRVKQEGSPVGGSADASSAPSFEGLLQRSIAKEEVAPHIYSAKLAPGLGRGNASFPIPTLGALRSRILMLQDFPAAAGPATYGPAWDGPQMALEDDWITMDLFHLADKWVAIRNALVSAAMAMAGSNTSSRLFVAHISASVGVLPIAAAAGPKELDITGLNDMTGQYLDYFGSFADVRGVGIVIFDFPGRKAIRAVIDMNKAPEKRCSLSKTPNCGRNILELAAAN</sequence>
<dbReference type="OrthoDB" id="1046782at2759"/>
<comment type="caution">
    <text evidence="3">The sequence shown here is derived from an EMBL/GenBank/DDBJ whole genome shotgun (WGS) entry which is preliminary data.</text>
</comment>
<name>A0A2C5YBJ0_9HYPO</name>
<dbReference type="SUPFAM" id="SSF51695">
    <property type="entry name" value="PLC-like phosphodiesterases"/>
    <property type="match status" value="1"/>
</dbReference>
<dbReference type="GO" id="GO:0008081">
    <property type="term" value="F:phosphoric diester hydrolase activity"/>
    <property type="evidence" value="ECO:0007669"/>
    <property type="project" value="InterPro"/>
</dbReference>
<dbReference type="STRING" id="1399860.A0A2C5YBJ0"/>
<keyword evidence="4" id="KW-1185">Reference proteome</keyword>
<accession>A0A2C5YBJ0</accession>
<evidence type="ECO:0000313" key="4">
    <source>
        <dbReference type="Proteomes" id="UP000226192"/>
    </source>
</evidence>
<dbReference type="SMART" id="SM00148">
    <property type="entry name" value="PLCXc"/>
    <property type="match status" value="1"/>
</dbReference>
<evidence type="ECO:0000256" key="1">
    <source>
        <dbReference type="SAM" id="Phobius"/>
    </source>
</evidence>
<dbReference type="GO" id="GO:0006629">
    <property type="term" value="P:lipid metabolic process"/>
    <property type="evidence" value="ECO:0007669"/>
    <property type="project" value="InterPro"/>
</dbReference>
<keyword evidence="1" id="KW-1133">Transmembrane helix</keyword>
<organism evidence="3 4">
    <name type="scientific">Ophiocordyceps australis</name>
    <dbReference type="NCBI Taxonomy" id="1399860"/>
    <lineage>
        <taxon>Eukaryota</taxon>
        <taxon>Fungi</taxon>
        <taxon>Dikarya</taxon>
        <taxon>Ascomycota</taxon>
        <taxon>Pezizomycotina</taxon>
        <taxon>Sordariomycetes</taxon>
        <taxon>Hypocreomycetidae</taxon>
        <taxon>Hypocreales</taxon>
        <taxon>Ophiocordycipitaceae</taxon>
        <taxon>Ophiocordyceps</taxon>
    </lineage>
</organism>
<protein>
    <recommendedName>
        <fullName evidence="2">Phosphatidylinositol-specific phospholipase C X domain-containing protein</fullName>
    </recommendedName>
</protein>
<gene>
    <name evidence="3" type="ORF">CDD81_602</name>
</gene>
<dbReference type="PANTHER" id="PTHR13593">
    <property type="match status" value="1"/>
</dbReference>
<evidence type="ECO:0000259" key="2">
    <source>
        <dbReference type="SMART" id="SM00148"/>
    </source>
</evidence>
<feature type="domain" description="Phosphatidylinositol-specific phospholipase C X" evidence="2">
    <location>
        <begin position="97"/>
        <end position="263"/>
    </location>
</feature>
<dbReference type="InterPro" id="IPR000909">
    <property type="entry name" value="PLipase_C_PInositol-sp_X_dom"/>
</dbReference>
<dbReference type="AlphaFoldDB" id="A0A2C5YBJ0"/>
<dbReference type="Proteomes" id="UP000226192">
    <property type="component" value="Unassembled WGS sequence"/>
</dbReference>
<reference evidence="3 4" key="1">
    <citation type="submission" date="2017-06" db="EMBL/GenBank/DDBJ databases">
        <title>Ant-infecting Ophiocordyceps genomes reveal a high diversity of potential behavioral manipulation genes and a possible major role for enterotoxins.</title>
        <authorList>
            <person name="De Bekker C."/>
            <person name="Evans H.C."/>
            <person name="Brachmann A."/>
            <person name="Hughes D.P."/>
        </authorList>
    </citation>
    <scope>NUCLEOTIDE SEQUENCE [LARGE SCALE GENOMIC DNA]</scope>
    <source>
        <strain evidence="3 4">Map64</strain>
    </source>
</reference>
<proteinExistence type="predicted"/>
<keyword evidence="1" id="KW-0812">Transmembrane</keyword>
<dbReference type="Gene3D" id="3.20.20.190">
    <property type="entry name" value="Phosphatidylinositol (PI) phosphodiesterase"/>
    <property type="match status" value="1"/>
</dbReference>
<dbReference type="InterPro" id="IPR051057">
    <property type="entry name" value="PI-PLC_domain"/>
</dbReference>
<dbReference type="Pfam" id="PF00388">
    <property type="entry name" value="PI-PLC-X"/>
    <property type="match status" value="1"/>
</dbReference>
<dbReference type="PANTHER" id="PTHR13593:SF113">
    <property type="entry name" value="SI:DKEY-266F7.9"/>
    <property type="match status" value="1"/>
</dbReference>
<feature type="transmembrane region" description="Helical" evidence="1">
    <location>
        <begin position="41"/>
        <end position="64"/>
    </location>
</feature>
<evidence type="ECO:0000313" key="3">
    <source>
        <dbReference type="EMBL" id="PHH66077.1"/>
    </source>
</evidence>
<dbReference type="InterPro" id="IPR017946">
    <property type="entry name" value="PLC-like_Pdiesterase_TIM-brl"/>
</dbReference>
<dbReference type="EMBL" id="NJET01000011">
    <property type="protein sequence ID" value="PHH66077.1"/>
    <property type="molecule type" value="Genomic_DNA"/>
</dbReference>